<reference evidence="7" key="2">
    <citation type="submission" date="2020-04" db="EMBL/GenBank/DDBJ databases">
        <authorList>
            <consortium name="NCBI Genome Project"/>
        </authorList>
    </citation>
    <scope>NUCLEOTIDE SEQUENCE</scope>
    <source>
        <strain evidence="7">CBS 781.70</strain>
    </source>
</reference>
<feature type="compositionally biased region" description="Basic and acidic residues" evidence="3">
    <location>
        <begin position="324"/>
        <end position="336"/>
    </location>
</feature>
<proteinExistence type="inferred from homology"/>
<dbReference type="InterPro" id="IPR040115">
    <property type="entry name" value="Lnp"/>
</dbReference>
<feature type="coiled-coil region" evidence="2">
    <location>
        <begin position="14"/>
        <end position="41"/>
    </location>
</feature>
<comment type="similarity">
    <text evidence="1">Belongs to the lunapark family.</text>
</comment>
<keyword evidence="1" id="KW-0256">Endoplasmic reticulum</keyword>
<keyword evidence="1" id="KW-0812">Transmembrane</keyword>
<dbReference type="GO" id="GO:0008270">
    <property type="term" value="F:zinc ion binding"/>
    <property type="evidence" value="ECO:0007669"/>
    <property type="project" value="UniProtKB-KW"/>
</dbReference>
<organism evidence="5">
    <name type="scientific">Eremomyces bilateralis CBS 781.70</name>
    <dbReference type="NCBI Taxonomy" id="1392243"/>
    <lineage>
        <taxon>Eukaryota</taxon>
        <taxon>Fungi</taxon>
        <taxon>Dikarya</taxon>
        <taxon>Ascomycota</taxon>
        <taxon>Pezizomycotina</taxon>
        <taxon>Dothideomycetes</taxon>
        <taxon>Dothideomycetes incertae sedis</taxon>
        <taxon>Eremomycetales</taxon>
        <taxon>Eremomycetaceae</taxon>
        <taxon>Eremomyces</taxon>
    </lineage>
</organism>
<sequence>MVSFWPFKAGEKSAASFEKELAELAKKISATTARQERLRQQARRARVSTVLYGGFAYTLAALILILVTGWRNWGPGEYQVVCGGPVMLFGLTWTVSYIFNYRISTTADQLEKLNHERETTIEMLKKVTNYNSTKQLLDKYSGEKPKPGPSQPKQPQQTPPKHGRTRMPPPRTANIQRPQEVPAYVGTPPPPASPSDQLRRGPPPGDPRMPTPTSLEQQQLPIGEEFAPNAFNVQQYTTTPRVFTEPRWYDRILDALLGEDETQAKNRLALICQTCRLVNGQAPPGVRRLEDVGRWRCHGCGASNGVENEATAILRDMGESVVKEEARAKSADDEVGVRSSAEDTPSSDHGEEYIGEHLLLGDGPAEDAEPSGTGRERPPNARKRSNKKKGSGKQ</sequence>
<name>A0A6G1GAA7_9PEZI</name>
<keyword evidence="1" id="KW-0479">Metal-binding</keyword>
<dbReference type="GeneID" id="54419439"/>
<keyword evidence="1" id="KW-0863">Zinc-finger</keyword>
<feature type="compositionally biased region" description="Basic and acidic residues" evidence="3">
    <location>
        <begin position="346"/>
        <end position="355"/>
    </location>
</feature>
<dbReference type="GO" id="GO:0098826">
    <property type="term" value="C:endoplasmic reticulum tubular network membrane"/>
    <property type="evidence" value="ECO:0007669"/>
    <property type="project" value="UniProtKB-UniRule"/>
</dbReference>
<evidence type="ECO:0000313" key="6">
    <source>
        <dbReference type="Proteomes" id="UP000504638"/>
    </source>
</evidence>
<dbReference type="GO" id="GO:1903373">
    <property type="term" value="P:positive regulation of endoplasmic reticulum tubular network organization"/>
    <property type="evidence" value="ECO:0007669"/>
    <property type="project" value="UniProtKB-UniRule"/>
</dbReference>
<evidence type="ECO:0000259" key="4">
    <source>
        <dbReference type="Pfam" id="PF10058"/>
    </source>
</evidence>
<keyword evidence="2" id="KW-0175">Coiled coil</keyword>
<evidence type="ECO:0000256" key="1">
    <source>
        <dbReference type="RuleBase" id="RU367073"/>
    </source>
</evidence>
<dbReference type="Pfam" id="PF10058">
    <property type="entry name" value="Zn_ribbon_10"/>
    <property type="match status" value="1"/>
</dbReference>
<accession>A0A6G1GAA7</accession>
<keyword evidence="6" id="KW-1185">Reference proteome</keyword>
<dbReference type="EMBL" id="ML975152">
    <property type="protein sequence ID" value="KAF1814769.1"/>
    <property type="molecule type" value="Genomic_DNA"/>
</dbReference>
<dbReference type="InterPro" id="IPR019273">
    <property type="entry name" value="Lunapark_Znf"/>
</dbReference>
<feature type="compositionally biased region" description="Pro residues" evidence="3">
    <location>
        <begin position="201"/>
        <end position="210"/>
    </location>
</feature>
<gene>
    <name evidence="5 7" type="ORF">P152DRAFT_455797</name>
</gene>
<dbReference type="GO" id="GO:0071788">
    <property type="term" value="P:endoplasmic reticulum tubular network maintenance"/>
    <property type="evidence" value="ECO:0007669"/>
    <property type="project" value="UniProtKB-UniRule"/>
</dbReference>
<dbReference type="Proteomes" id="UP000504638">
    <property type="component" value="Unplaced"/>
</dbReference>
<keyword evidence="1" id="KW-1133">Transmembrane helix</keyword>
<keyword evidence="1" id="KW-0862">Zinc</keyword>
<dbReference type="PANTHER" id="PTHR22166">
    <property type="entry name" value="ENDOPLASMIC RETICULUM JUNCTION FORMATION PROTEIN LUNAPARK"/>
    <property type="match status" value="1"/>
</dbReference>
<evidence type="ECO:0000313" key="7">
    <source>
        <dbReference type="RefSeq" id="XP_033536400.1"/>
    </source>
</evidence>
<reference evidence="7" key="3">
    <citation type="submission" date="2025-04" db="UniProtKB">
        <authorList>
            <consortium name="RefSeq"/>
        </authorList>
    </citation>
    <scope>IDENTIFICATION</scope>
    <source>
        <strain evidence="7">CBS 781.70</strain>
    </source>
</reference>
<dbReference type="PANTHER" id="PTHR22166:SF12">
    <property type="entry name" value="ENDOPLASMIC RETICULUM JUNCTION FORMATION PROTEIN LUNAPARK"/>
    <property type="match status" value="1"/>
</dbReference>
<feature type="domain" description="Lunapark zinc ribbon" evidence="4">
    <location>
        <begin position="248"/>
        <end position="304"/>
    </location>
</feature>
<feature type="transmembrane region" description="Helical" evidence="1">
    <location>
        <begin position="47"/>
        <end position="66"/>
    </location>
</feature>
<protein>
    <recommendedName>
        <fullName evidence="1">Endoplasmic reticulum junction formation protein lunapark</fullName>
    </recommendedName>
</protein>
<keyword evidence="1" id="KW-0472">Membrane</keyword>
<feature type="compositionally biased region" description="Basic residues" evidence="3">
    <location>
        <begin position="380"/>
        <end position="394"/>
    </location>
</feature>
<feature type="region of interest" description="Disordered" evidence="3">
    <location>
        <begin position="138"/>
        <end position="215"/>
    </location>
</feature>
<dbReference type="OrthoDB" id="1725934at2759"/>
<comment type="domain">
    <text evidence="1">The C4-type zinc finger motif is necessary both for its ER three-way tubular junction localization and formation.</text>
</comment>
<comment type="subcellular location">
    <subcellularLocation>
        <location evidence="1">Endoplasmic reticulum membrane</location>
        <topology evidence="1">Multi-pass membrane protein</topology>
    </subcellularLocation>
</comment>
<dbReference type="AlphaFoldDB" id="A0A6G1GAA7"/>
<evidence type="ECO:0000256" key="2">
    <source>
        <dbReference type="SAM" id="Coils"/>
    </source>
</evidence>
<dbReference type="RefSeq" id="XP_033536400.1">
    <property type="nucleotide sequence ID" value="XM_033678869.1"/>
</dbReference>
<reference evidence="5 7" key="1">
    <citation type="submission" date="2020-01" db="EMBL/GenBank/DDBJ databases">
        <authorList>
            <consortium name="DOE Joint Genome Institute"/>
            <person name="Haridas S."/>
            <person name="Albert R."/>
            <person name="Binder M."/>
            <person name="Bloem J."/>
            <person name="Labutti K."/>
            <person name="Salamov A."/>
            <person name="Andreopoulos B."/>
            <person name="Baker S.E."/>
            <person name="Barry K."/>
            <person name="Bills G."/>
            <person name="Bluhm B.H."/>
            <person name="Cannon C."/>
            <person name="Castanera R."/>
            <person name="Culley D.E."/>
            <person name="Daum C."/>
            <person name="Ezra D."/>
            <person name="Gonzalez J.B."/>
            <person name="Henrissat B."/>
            <person name="Kuo A."/>
            <person name="Liang C."/>
            <person name="Lipzen A."/>
            <person name="Lutzoni F."/>
            <person name="Magnuson J."/>
            <person name="Mondo S."/>
            <person name="Nolan M."/>
            <person name="Ohm R."/>
            <person name="Pangilinan J."/>
            <person name="Park H.-J."/>
            <person name="Ramirez L."/>
            <person name="Alfaro M."/>
            <person name="Sun H."/>
            <person name="Tritt A."/>
            <person name="Yoshinaga Y."/>
            <person name="Zwiers L.-H."/>
            <person name="Turgeon B.G."/>
            <person name="Goodwin S.B."/>
            <person name="Spatafora J.W."/>
            <person name="Crous P.W."/>
            <person name="Grigoriev I.V."/>
        </authorList>
    </citation>
    <scope>NUCLEOTIDE SEQUENCE</scope>
    <source>
        <strain evidence="5 7">CBS 781.70</strain>
    </source>
</reference>
<feature type="region of interest" description="Disordered" evidence="3">
    <location>
        <begin position="324"/>
        <end position="394"/>
    </location>
</feature>
<feature type="transmembrane region" description="Helical" evidence="1">
    <location>
        <begin position="78"/>
        <end position="99"/>
    </location>
</feature>
<evidence type="ECO:0000313" key="5">
    <source>
        <dbReference type="EMBL" id="KAF1814769.1"/>
    </source>
</evidence>
<comment type="function">
    <text evidence="1">Plays a role in determining ER morphology.</text>
</comment>
<evidence type="ECO:0000256" key="3">
    <source>
        <dbReference type="SAM" id="MobiDB-lite"/>
    </source>
</evidence>